<evidence type="ECO:0000313" key="2">
    <source>
        <dbReference type="Proteomes" id="UP000199682"/>
    </source>
</evidence>
<name>A0A1G9XPT3_9PSEU</name>
<dbReference type="RefSeq" id="WP_090014641.1">
    <property type="nucleotide sequence ID" value="NZ_FNET01000031.1"/>
</dbReference>
<dbReference type="EMBL" id="FNET01000031">
    <property type="protein sequence ID" value="SDM98832.1"/>
    <property type="molecule type" value="Genomic_DNA"/>
</dbReference>
<evidence type="ECO:0000313" key="1">
    <source>
        <dbReference type="EMBL" id="SDM98832.1"/>
    </source>
</evidence>
<dbReference type="Proteomes" id="UP000199682">
    <property type="component" value="Unassembled WGS sequence"/>
</dbReference>
<protein>
    <submittedName>
        <fullName evidence="1">Uncharacterized protein</fullName>
    </submittedName>
</protein>
<gene>
    <name evidence="1" type="ORF">SAMN04488074_1318</name>
</gene>
<organism evidence="1 2">
    <name type="scientific">Lentzea albidocapillata subsp. violacea</name>
    <dbReference type="NCBI Taxonomy" id="128104"/>
    <lineage>
        <taxon>Bacteria</taxon>
        <taxon>Bacillati</taxon>
        <taxon>Actinomycetota</taxon>
        <taxon>Actinomycetes</taxon>
        <taxon>Pseudonocardiales</taxon>
        <taxon>Pseudonocardiaceae</taxon>
        <taxon>Lentzea</taxon>
    </lineage>
</organism>
<accession>A0A1G9XPT3</accession>
<dbReference type="AlphaFoldDB" id="A0A1G9XPT3"/>
<sequence length="266" mass="29548">MTRFDLHPAHIDGLVNAGLQFGLIGVFDDPTPVGEMLLQQHRPHRDVEEKDGRPPDYVATVTDRALHPVAVLRLLDCYEYQTSGTIGWHASEAHAWTSRMREKVLTRLPADAKASVRHGADYVPAYRLLAAYTETPWGITELDQIPELGDGVIDVPIVRKGLRAQILTGPFHSPNKGLSSRVRHVTIIGVGKERTLPAFAQIFEPSDNAPGVYLLFEHGRYVARPADAPPGKWFMASGAHLHTSDSRWHELIGHSLPIPLHDRTEP</sequence>
<reference evidence="2" key="1">
    <citation type="submission" date="2016-10" db="EMBL/GenBank/DDBJ databases">
        <authorList>
            <person name="Varghese N."/>
            <person name="Submissions S."/>
        </authorList>
    </citation>
    <scope>NUCLEOTIDE SEQUENCE [LARGE SCALE GENOMIC DNA]</scope>
    <source>
        <strain evidence="2">DSM 44796</strain>
    </source>
</reference>
<proteinExistence type="predicted"/>